<keyword evidence="4" id="KW-1185">Reference proteome</keyword>
<sequence>MQVSDKIRNYVYKCQCNANLIQFYFPTVDDFGQSSENANEEKQLYHFHLTLHLMCKKNSYFCILTWFCLLFLSLFVAGIIICVMPTEYHYPIYQQHNGYFTYHMDSRDVYQSLGLVQPFVSLAFSAFSSQQLLRILKKNTVISETEPLFPKQVVGTHSQMNSQQMQSQHQQYQMIQPVKFVQPNEM</sequence>
<protein>
    <submittedName>
        <fullName evidence="3">Hypothetical_protein</fullName>
    </submittedName>
</protein>
<reference evidence="3 4" key="2">
    <citation type="submission" date="2024-07" db="EMBL/GenBank/DDBJ databases">
        <authorList>
            <person name="Akdeniz Z."/>
        </authorList>
    </citation>
    <scope>NUCLEOTIDE SEQUENCE [LARGE SCALE GENOMIC DNA]</scope>
</reference>
<feature type="transmembrane region" description="Helical" evidence="1">
    <location>
        <begin position="109"/>
        <end position="128"/>
    </location>
</feature>
<reference evidence="2" key="1">
    <citation type="submission" date="2023-06" db="EMBL/GenBank/DDBJ databases">
        <authorList>
            <person name="Kurt Z."/>
        </authorList>
    </citation>
    <scope>NUCLEOTIDE SEQUENCE</scope>
</reference>
<dbReference type="EMBL" id="CATOUU010000075">
    <property type="protein sequence ID" value="CAI9915589.1"/>
    <property type="molecule type" value="Genomic_DNA"/>
</dbReference>
<evidence type="ECO:0000313" key="2">
    <source>
        <dbReference type="EMBL" id="CAI9915589.1"/>
    </source>
</evidence>
<dbReference type="AlphaFoldDB" id="A0AA86N9K4"/>
<keyword evidence="1" id="KW-1133">Transmembrane helix</keyword>
<gene>
    <name evidence="2" type="ORF">HINF_LOCUS3234</name>
    <name evidence="3" type="ORF">HINF_LOCUS33909</name>
</gene>
<keyword evidence="1" id="KW-0472">Membrane</keyword>
<organism evidence="2">
    <name type="scientific">Hexamita inflata</name>
    <dbReference type="NCBI Taxonomy" id="28002"/>
    <lineage>
        <taxon>Eukaryota</taxon>
        <taxon>Metamonada</taxon>
        <taxon>Diplomonadida</taxon>
        <taxon>Hexamitidae</taxon>
        <taxon>Hexamitinae</taxon>
        <taxon>Hexamita</taxon>
    </lineage>
</organism>
<comment type="caution">
    <text evidence="2">The sequence shown here is derived from an EMBL/GenBank/DDBJ whole genome shotgun (WGS) entry which is preliminary data.</text>
</comment>
<evidence type="ECO:0000256" key="1">
    <source>
        <dbReference type="SAM" id="Phobius"/>
    </source>
</evidence>
<keyword evidence="1" id="KW-0812">Transmembrane</keyword>
<feature type="transmembrane region" description="Helical" evidence="1">
    <location>
        <begin position="60"/>
        <end position="81"/>
    </location>
</feature>
<name>A0AA86N9K4_9EUKA</name>
<proteinExistence type="predicted"/>
<evidence type="ECO:0000313" key="4">
    <source>
        <dbReference type="Proteomes" id="UP001642409"/>
    </source>
</evidence>
<dbReference type="EMBL" id="CAXDID020000119">
    <property type="protein sequence ID" value="CAL6031240.1"/>
    <property type="molecule type" value="Genomic_DNA"/>
</dbReference>
<dbReference type="Proteomes" id="UP001642409">
    <property type="component" value="Unassembled WGS sequence"/>
</dbReference>
<accession>A0AA86N9K4</accession>
<evidence type="ECO:0000313" key="3">
    <source>
        <dbReference type="EMBL" id="CAL6031240.1"/>
    </source>
</evidence>